<dbReference type="EMBL" id="BMMZ01000014">
    <property type="protein sequence ID" value="GGL79228.1"/>
    <property type="molecule type" value="Genomic_DNA"/>
</dbReference>
<proteinExistence type="predicted"/>
<dbReference type="RefSeq" id="WP_188897523.1">
    <property type="nucleotide sequence ID" value="NZ_BMMZ01000014.1"/>
</dbReference>
<reference evidence="1" key="1">
    <citation type="journal article" date="2014" name="Int. J. Syst. Evol. Microbiol.">
        <title>Complete genome sequence of Corynebacterium casei LMG S-19264T (=DSM 44701T), isolated from a smear-ripened cheese.</title>
        <authorList>
            <consortium name="US DOE Joint Genome Institute (JGI-PGF)"/>
            <person name="Walter F."/>
            <person name="Albersmeier A."/>
            <person name="Kalinowski J."/>
            <person name="Ruckert C."/>
        </authorList>
    </citation>
    <scope>NUCLEOTIDE SEQUENCE</scope>
    <source>
        <strain evidence="1">CGMCC 4.7306</strain>
    </source>
</reference>
<gene>
    <name evidence="1" type="ORF">GCM10011575_42030</name>
</gene>
<evidence type="ECO:0000313" key="2">
    <source>
        <dbReference type="Proteomes" id="UP000613840"/>
    </source>
</evidence>
<dbReference type="AlphaFoldDB" id="A0A917W7C8"/>
<organism evidence="1 2">
    <name type="scientific">Microlunatus endophyticus</name>
    <dbReference type="NCBI Taxonomy" id="1716077"/>
    <lineage>
        <taxon>Bacteria</taxon>
        <taxon>Bacillati</taxon>
        <taxon>Actinomycetota</taxon>
        <taxon>Actinomycetes</taxon>
        <taxon>Propionibacteriales</taxon>
        <taxon>Propionibacteriaceae</taxon>
        <taxon>Microlunatus</taxon>
    </lineage>
</organism>
<protein>
    <submittedName>
        <fullName evidence="1">Uncharacterized protein</fullName>
    </submittedName>
</protein>
<dbReference type="Proteomes" id="UP000613840">
    <property type="component" value="Unassembled WGS sequence"/>
</dbReference>
<keyword evidence="2" id="KW-1185">Reference proteome</keyword>
<sequence length="153" mass="16765">MSWQEIAHTVRPVLNEAATSAMPLVVRSLVYVCWKCSATSNPPAVLHPGGATDQYSILEVTSGLNLAYVQELMTLDHNPIAATIKPRYSKTRGERYLSHGCSHCDALFGEFPLQESITAVLADDAIADLPIQLAAERPIIEWWALTSARGDIF</sequence>
<evidence type="ECO:0000313" key="1">
    <source>
        <dbReference type="EMBL" id="GGL79228.1"/>
    </source>
</evidence>
<accession>A0A917W7C8</accession>
<reference evidence="1" key="2">
    <citation type="submission" date="2020-09" db="EMBL/GenBank/DDBJ databases">
        <authorList>
            <person name="Sun Q."/>
            <person name="Zhou Y."/>
        </authorList>
    </citation>
    <scope>NUCLEOTIDE SEQUENCE</scope>
    <source>
        <strain evidence="1">CGMCC 4.7306</strain>
    </source>
</reference>
<name>A0A917W7C8_9ACTN</name>
<comment type="caution">
    <text evidence="1">The sequence shown here is derived from an EMBL/GenBank/DDBJ whole genome shotgun (WGS) entry which is preliminary data.</text>
</comment>